<feature type="domain" description="Tyrosinase copper-binding" evidence="4">
    <location>
        <begin position="268"/>
        <end position="279"/>
    </location>
</feature>
<evidence type="ECO:0000313" key="6">
    <source>
        <dbReference type="Proteomes" id="UP000298030"/>
    </source>
</evidence>
<dbReference type="PROSITE" id="PS00498">
    <property type="entry name" value="TYROSINASE_2"/>
    <property type="match status" value="1"/>
</dbReference>
<gene>
    <name evidence="5" type="ORF">FA13DRAFT_1637238</name>
</gene>
<dbReference type="AlphaFoldDB" id="A0A4Y7SUH7"/>
<dbReference type="OrthoDB" id="6132182at2759"/>
<dbReference type="Gene3D" id="1.10.1280.10">
    <property type="entry name" value="Di-copper center containing domain from catechol oxidase"/>
    <property type="match status" value="1"/>
</dbReference>
<dbReference type="InterPro" id="IPR008922">
    <property type="entry name" value="Di-copper_centre_dom_sf"/>
</dbReference>
<evidence type="ECO:0000259" key="4">
    <source>
        <dbReference type="PROSITE" id="PS00498"/>
    </source>
</evidence>
<dbReference type="PRINTS" id="PR00092">
    <property type="entry name" value="TYROSINASE"/>
</dbReference>
<dbReference type="GO" id="GO:0046872">
    <property type="term" value="F:metal ion binding"/>
    <property type="evidence" value="ECO:0007669"/>
    <property type="project" value="UniProtKB-KW"/>
</dbReference>
<proteinExistence type="predicted"/>
<name>A0A4Y7SUH7_COPMI</name>
<dbReference type="STRING" id="71717.A0A4Y7SUH7"/>
<dbReference type="EMBL" id="QPFP01000056">
    <property type="protein sequence ID" value="TEB25523.1"/>
    <property type="molecule type" value="Genomic_DNA"/>
</dbReference>
<dbReference type="InterPro" id="IPR002227">
    <property type="entry name" value="Tyrosinase_Cu-bd"/>
</dbReference>
<dbReference type="SUPFAM" id="SSF48056">
    <property type="entry name" value="Di-copper centre-containing domain"/>
    <property type="match status" value="1"/>
</dbReference>
<dbReference type="Proteomes" id="UP000298030">
    <property type="component" value="Unassembled WGS sequence"/>
</dbReference>
<dbReference type="InterPro" id="IPR050316">
    <property type="entry name" value="Tyrosinase/Hemocyanin"/>
</dbReference>
<protein>
    <submittedName>
        <fullName evidence="5">Di-copper centre-containing protein</fullName>
    </submittedName>
</protein>
<dbReference type="GO" id="GO:0016491">
    <property type="term" value="F:oxidoreductase activity"/>
    <property type="evidence" value="ECO:0007669"/>
    <property type="project" value="InterPro"/>
</dbReference>
<dbReference type="PANTHER" id="PTHR11474">
    <property type="entry name" value="TYROSINASE FAMILY MEMBER"/>
    <property type="match status" value="1"/>
</dbReference>
<keyword evidence="3" id="KW-0732">Signal</keyword>
<evidence type="ECO:0000256" key="2">
    <source>
        <dbReference type="ARBA" id="ARBA00023008"/>
    </source>
</evidence>
<accession>A0A4Y7SUH7</accession>
<dbReference type="Pfam" id="PF00264">
    <property type="entry name" value="Tyrosinase"/>
    <property type="match status" value="1"/>
</dbReference>
<keyword evidence="1" id="KW-0479">Metal-binding</keyword>
<sequence length="367" mass="41070">MVPRTFYTLIALCFAVLVSAKDEQKYVRLDKDATVEGTKCEKLAVRQEWCKYIEAVKCLQSTPATNLTGVPSAMTRYDEFVYTHSLSANGIHGVGQFLPWHRHFGRLYEESLRETCKYEGPLPYWDWDRDTSGDKPISASPIFDPKNGFGGDGVPGTYTVPTDNDNSTYPLIPAAFKGCVGDGPFAAVTMHVGPNLRFTDHCLTRGFNEDVRPALSSAHLAGILSQGDYDSFWNALDGLPFKPEPRLHDAGHGYIGGEMTSFYTSNNDPVFYLHHTGLDRIWWQWQQADLANRLYAMGGKVNNTPPYGQVTLDYTMEFPRLSTSASVRSAMDIRAEPYCYTYDNGALARGFNVFMMALPFLVGAYYL</sequence>
<keyword evidence="6" id="KW-1185">Reference proteome</keyword>
<feature type="chain" id="PRO_5021442730" evidence="3">
    <location>
        <begin position="21"/>
        <end position="367"/>
    </location>
</feature>
<dbReference type="PANTHER" id="PTHR11474:SF126">
    <property type="entry name" value="TYROSINASE-LIKE PROTEIN TYR-1-RELATED"/>
    <property type="match status" value="1"/>
</dbReference>
<evidence type="ECO:0000256" key="1">
    <source>
        <dbReference type="ARBA" id="ARBA00022723"/>
    </source>
</evidence>
<feature type="signal peptide" evidence="3">
    <location>
        <begin position="1"/>
        <end position="20"/>
    </location>
</feature>
<keyword evidence="2" id="KW-0186">Copper</keyword>
<comment type="caution">
    <text evidence="5">The sequence shown here is derived from an EMBL/GenBank/DDBJ whole genome shotgun (WGS) entry which is preliminary data.</text>
</comment>
<evidence type="ECO:0000313" key="5">
    <source>
        <dbReference type="EMBL" id="TEB25523.1"/>
    </source>
</evidence>
<evidence type="ECO:0000256" key="3">
    <source>
        <dbReference type="SAM" id="SignalP"/>
    </source>
</evidence>
<reference evidence="5 6" key="1">
    <citation type="journal article" date="2019" name="Nat. Ecol. Evol.">
        <title>Megaphylogeny resolves global patterns of mushroom evolution.</title>
        <authorList>
            <person name="Varga T."/>
            <person name="Krizsan K."/>
            <person name="Foldi C."/>
            <person name="Dima B."/>
            <person name="Sanchez-Garcia M."/>
            <person name="Sanchez-Ramirez S."/>
            <person name="Szollosi G.J."/>
            <person name="Szarkandi J.G."/>
            <person name="Papp V."/>
            <person name="Albert L."/>
            <person name="Andreopoulos W."/>
            <person name="Angelini C."/>
            <person name="Antonin V."/>
            <person name="Barry K.W."/>
            <person name="Bougher N.L."/>
            <person name="Buchanan P."/>
            <person name="Buyck B."/>
            <person name="Bense V."/>
            <person name="Catcheside P."/>
            <person name="Chovatia M."/>
            <person name="Cooper J."/>
            <person name="Damon W."/>
            <person name="Desjardin D."/>
            <person name="Finy P."/>
            <person name="Geml J."/>
            <person name="Haridas S."/>
            <person name="Hughes K."/>
            <person name="Justo A."/>
            <person name="Karasinski D."/>
            <person name="Kautmanova I."/>
            <person name="Kiss B."/>
            <person name="Kocsube S."/>
            <person name="Kotiranta H."/>
            <person name="LaButti K.M."/>
            <person name="Lechner B.E."/>
            <person name="Liimatainen K."/>
            <person name="Lipzen A."/>
            <person name="Lukacs Z."/>
            <person name="Mihaltcheva S."/>
            <person name="Morgado L.N."/>
            <person name="Niskanen T."/>
            <person name="Noordeloos M.E."/>
            <person name="Ohm R.A."/>
            <person name="Ortiz-Santana B."/>
            <person name="Ovrebo C."/>
            <person name="Racz N."/>
            <person name="Riley R."/>
            <person name="Savchenko A."/>
            <person name="Shiryaev A."/>
            <person name="Soop K."/>
            <person name="Spirin V."/>
            <person name="Szebenyi C."/>
            <person name="Tomsovsky M."/>
            <person name="Tulloss R.E."/>
            <person name="Uehling J."/>
            <person name="Grigoriev I.V."/>
            <person name="Vagvolgyi C."/>
            <person name="Papp T."/>
            <person name="Martin F.M."/>
            <person name="Miettinen O."/>
            <person name="Hibbett D.S."/>
            <person name="Nagy L.G."/>
        </authorList>
    </citation>
    <scope>NUCLEOTIDE SEQUENCE [LARGE SCALE GENOMIC DNA]</scope>
    <source>
        <strain evidence="5 6">FP101781</strain>
    </source>
</reference>
<organism evidence="5 6">
    <name type="scientific">Coprinellus micaceus</name>
    <name type="common">Glistening ink-cap mushroom</name>
    <name type="synonym">Coprinus micaceus</name>
    <dbReference type="NCBI Taxonomy" id="71717"/>
    <lineage>
        <taxon>Eukaryota</taxon>
        <taxon>Fungi</taxon>
        <taxon>Dikarya</taxon>
        <taxon>Basidiomycota</taxon>
        <taxon>Agaricomycotina</taxon>
        <taxon>Agaricomycetes</taxon>
        <taxon>Agaricomycetidae</taxon>
        <taxon>Agaricales</taxon>
        <taxon>Agaricineae</taxon>
        <taxon>Psathyrellaceae</taxon>
        <taxon>Coprinellus</taxon>
    </lineage>
</organism>